<comment type="catalytic activity">
    <reaction evidence="38">
        <text>trimethylamine + NADPH + O2 = trimethylamine N-oxide + NADP(+) + H2O</text>
        <dbReference type="Rhea" id="RHEA:31979"/>
        <dbReference type="ChEBI" id="CHEBI:15377"/>
        <dbReference type="ChEBI" id="CHEBI:15379"/>
        <dbReference type="ChEBI" id="CHEBI:15724"/>
        <dbReference type="ChEBI" id="CHEBI:57783"/>
        <dbReference type="ChEBI" id="CHEBI:58349"/>
        <dbReference type="ChEBI" id="CHEBI:58389"/>
        <dbReference type="EC" id="1.14.13.148"/>
    </reaction>
    <physiologicalReaction direction="left-to-right" evidence="38">
        <dbReference type="Rhea" id="RHEA:31980"/>
    </physiologicalReaction>
</comment>
<evidence type="ECO:0000256" key="24">
    <source>
        <dbReference type="ARBA" id="ARBA00033301"/>
    </source>
</evidence>
<dbReference type="GO" id="GO:0050661">
    <property type="term" value="F:NADP binding"/>
    <property type="evidence" value="ECO:0007669"/>
    <property type="project" value="InterPro"/>
</dbReference>
<comment type="catalytic activity">
    <reaction evidence="35">
        <text>NADPH + O2 + H(+) = H2O2 + NADP(+)</text>
        <dbReference type="Rhea" id="RHEA:11260"/>
        <dbReference type="ChEBI" id="CHEBI:15378"/>
        <dbReference type="ChEBI" id="CHEBI:15379"/>
        <dbReference type="ChEBI" id="CHEBI:16240"/>
        <dbReference type="ChEBI" id="CHEBI:57783"/>
        <dbReference type="ChEBI" id="CHEBI:58349"/>
        <dbReference type="EC" id="1.6.3.1"/>
    </reaction>
    <physiologicalReaction direction="left-to-right" evidence="35">
        <dbReference type="Rhea" id="RHEA:11261"/>
    </physiologicalReaction>
</comment>
<dbReference type="PANTHER" id="PTHR23023">
    <property type="entry name" value="DIMETHYLANILINE MONOOXYGENASE"/>
    <property type="match status" value="1"/>
</dbReference>
<dbReference type="Gene3D" id="3.50.50.60">
    <property type="entry name" value="FAD/NAD(P)-binding domain"/>
    <property type="match status" value="1"/>
</dbReference>
<dbReference type="STRING" id="407821.A0A087TA87"/>
<evidence type="ECO:0000256" key="3">
    <source>
        <dbReference type="ARBA" id="ARBA00004524"/>
    </source>
</evidence>
<evidence type="ECO:0000256" key="18">
    <source>
        <dbReference type="ARBA" id="ARBA00023033"/>
    </source>
</evidence>
<keyword evidence="14" id="KW-0492">Microsome</keyword>
<gene>
    <name evidence="44" type="ORF">X975_16216</name>
</gene>
<comment type="catalytic activity">
    <reaction evidence="36">
        <text>hexan-3-one + NADPH + O2 + H(+) = ethyl butanoate + NADP(+) + H2O</text>
        <dbReference type="Rhea" id="RHEA:54844"/>
        <dbReference type="ChEBI" id="CHEBI:15377"/>
        <dbReference type="ChEBI" id="CHEBI:15378"/>
        <dbReference type="ChEBI" id="CHEBI:15379"/>
        <dbReference type="ChEBI" id="CHEBI:57783"/>
        <dbReference type="ChEBI" id="CHEBI:58349"/>
        <dbReference type="ChEBI" id="CHEBI:88764"/>
        <dbReference type="ChEBI" id="CHEBI:89891"/>
    </reaction>
    <physiologicalReaction direction="left-to-right" evidence="36">
        <dbReference type="Rhea" id="RHEA:54845"/>
    </physiologicalReaction>
</comment>
<dbReference type="PIRSF" id="PIRSF000332">
    <property type="entry name" value="FMO"/>
    <property type="match status" value="1"/>
</dbReference>
<evidence type="ECO:0000256" key="20">
    <source>
        <dbReference type="ARBA" id="ARBA00023136"/>
    </source>
</evidence>
<dbReference type="PRINTS" id="PR00370">
    <property type="entry name" value="FMOXYGENASE"/>
</dbReference>
<evidence type="ECO:0000313" key="45">
    <source>
        <dbReference type="Proteomes" id="UP000054359"/>
    </source>
</evidence>
<evidence type="ECO:0000256" key="41">
    <source>
        <dbReference type="ARBA" id="ARBA00048990"/>
    </source>
</evidence>
<evidence type="ECO:0000256" key="11">
    <source>
        <dbReference type="ARBA" id="ARBA00022692"/>
    </source>
</evidence>
<evidence type="ECO:0000256" key="14">
    <source>
        <dbReference type="ARBA" id="ARBA00022848"/>
    </source>
</evidence>
<evidence type="ECO:0000256" key="37">
    <source>
        <dbReference type="ARBA" id="ARBA00048041"/>
    </source>
</evidence>
<proteinExistence type="inferred from homology"/>
<evidence type="ECO:0000256" key="39">
    <source>
        <dbReference type="ARBA" id="ARBA00048459"/>
    </source>
</evidence>
<evidence type="ECO:0000256" key="33">
    <source>
        <dbReference type="ARBA" id="ARBA00047574"/>
    </source>
</evidence>
<dbReference type="InterPro" id="IPR002257">
    <property type="entry name" value="Flavin_mOase_5"/>
</dbReference>
<comment type="catalytic activity">
    <reaction evidence="41">
        <text>heptan-4-one + NADPH + O2 + H(+) = propyl butanoate + NADP(+) + H2O</text>
        <dbReference type="Rhea" id="RHEA:54852"/>
        <dbReference type="ChEBI" id="CHEBI:15377"/>
        <dbReference type="ChEBI" id="CHEBI:15378"/>
        <dbReference type="ChEBI" id="CHEBI:15379"/>
        <dbReference type="ChEBI" id="CHEBI:57783"/>
        <dbReference type="ChEBI" id="CHEBI:58349"/>
        <dbReference type="ChEBI" id="CHEBI:89484"/>
        <dbReference type="ChEBI" id="CHEBI:89719"/>
    </reaction>
    <physiologicalReaction direction="left-to-right" evidence="41">
        <dbReference type="Rhea" id="RHEA:54853"/>
    </physiologicalReaction>
</comment>
<dbReference type="InterPro" id="IPR020946">
    <property type="entry name" value="Flavin_mOase-like"/>
</dbReference>
<protein>
    <recommendedName>
        <fullName evidence="26">Flavin-containing monooxygenase 1</fullName>
        <ecNumber evidence="25">1.14.13.148</ecNumber>
        <ecNumber evidence="6">1.14.13.8</ecNumber>
        <ecNumber evidence="5">1.6.3.1</ecNumber>
    </recommendedName>
    <alternativeName>
        <fullName evidence="28">Dimethylaniline monooxygenase [N-oxide-forming] 1</fullName>
    </alternativeName>
    <alternativeName>
        <fullName evidence="24">Dimethylaniline monooxygenase [N-oxide-forming] 5</fullName>
    </alternativeName>
    <alternativeName>
        <fullName evidence="21">Dimethylaniline oxidase 1</fullName>
    </alternativeName>
    <alternativeName>
        <fullName evidence="22">Dimethylaniline oxidase 5</fullName>
    </alternativeName>
    <alternativeName>
        <fullName evidence="7">Flavin-containing monooxygenase 5</fullName>
    </alternativeName>
    <alternativeName>
        <fullName evidence="23">NADPH oxidase</fullName>
    </alternativeName>
    <alternativeName>
        <fullName evidence="27">Trimethylamine monooxygenase</fullName>
    </alternativeName>
</protein>
<comment type="catalytic activity">
    <reaction evidence="33">
        <text>heptan-2-one + NADPH + O2 + H(+) = pentyl acetate + NADP(+) + H2O</text>
        <dbReference type="Rhea" id="RHEA:54836"/>
        <dbReference type="ChEBI" id="CHEBI:5672"/>
        <dbReference type="ChEBI" id="CHEBI:15377"/>
        <dbReference type="ChEBI" id="CHEBI:15378"/>
        <dbReference type="ChEBI" id="CHEBI:15379"/>
        <dbReference type="ChEBI" id="CHEBI:57783"/>
        <dbReference type="ChEBI" id="CHEBI:58349"/>
        <dbReference type="ChEBI" id="CHEBI:87362"/>
    </reaction>
    <physiologicalReaction direction="left-to-right" evidence="33">
        <dbReference type="Rhea" id="RHEA:54837"/>
    </physiologicalReaction>
</comment>
<dbReference type="SUPFAM" id="SSF51905">
    <property type="entry name" value="FAD/NAD(P)-binding domain"/>
    <property type="match status" value="2"/>
</dbReference>
<evidence type="ECO:0000256" key="23">
    <source>
        <dbReference type="ARBA" id="ARBA00033213"/>
    </source>
</evidence>
<keyword evidence="15" id="KW-0521">NADP</keyword>
<comment type="similarity">
    <text evidence="4">Belongs to the FMO family.</text>
</comment>
<dbReference type="GO" id="GO:0034899">
    <property type="term" value="F:trimethylamine monooxygenase activity"/>
    <property type="evidence" value="ECO:0007669"/>
    <property type="project" value="UniProtKB-EC"/>
</dbReference>
<keyword evidence="12" id="KW-0256">Endoplasmic reticulum</keyword>
<evidence type="ECO:0000256" key="36">
    <source>
        <dbReference type="ARBA" id="ARBA00047977"/>
    </source>
</evidence>
<keyword evidence="11" id="KW-0812">Transmembrane</keyword>
<dbReference type="InterPro" id="IPR000960">
    <property type="entry name" value="Flavin_mOase"/>
</dbReference>
<dbReference type="InterPro" id="IPR050346">
    <property type="entry name" value="FMO-like"/>
</dbReference>
<comment type="catalytic activity">
    <reaction evidence="32">
        <text>hexan-3-one + NADPH + O2 + H(+) = propyl propanoate + NADP(+) + H2O</text>
        <dbReference type="Rhea" id="RHEA:54848"/>
        <dbReference type="ChEBI" id="CHEBI:15377"/>
        <dbReference type="ChEBI" id="CHEBI:15378"/>
        <dbReference type="ChEBI" id="CHEBI:15379"/>
        <dbReference type="ChEBI" id="CHEBI:57783"/>
        <dbReference type="ChEBI" id="CHEBI:58349"/>
        <dbReference type="ChEBI" id="CHEBI:89828"/>
        <dbReference type="ChEBI" id="CHEBI:89891"/>
    </reaction>
    <physiologicalReaction direction="left-to-right" evidence="32">
        <dbReference type="Rhea" id="RHEA:54849"/>
    </physiologicalReaction>
</comment>
<evidence type="ECO:0000256" key="1">
    <source>
        <dbReference type="ARBA" id="ARBA00001974"/>
    </source>
</evidence>
<dbReference type="GO" id="GO:0006629">
    <property type="term" value="P:lipid metabolic process"/>
    <property type="evidence" value="ECO:0007669"/>
    <property type="project" value="UniProtKB-KW"/>
</dbReference>
<dbReference type="EC" id="1.14.13.8" evidence="6"/>
<evidence type="ECO:0000256" key="17">
    <source>
        <dbReference type="ARBA" id="ARBA00023002"/>
    </source>
</evidence>
<evidence type="ECO:0000256" key="10">
    <source>
        <dbReference type="ARBA" id="ARBA00022630"/>
    </source>
</evidence>
<dbReference type="Pfam" id="PF00743">
    <property type="entry name" value="FMO-like"/>
    <property type="match status" value="1"/>
</dbReference>
<evidence type="ECO:0000256" key="22">
    <source>
        <dbReference type="ARBA" id="ARBA00029728"/>
    </source>
</evidence>
<keyword evidence="19" id="KW-0443">Lipid metabolism</keyword>
<comment type="catalytic activity">
    <reaction evidence="40">
        <text>(2E)-geranial + NADPH + O2 + H(+) = (1E)-2,6-dimethylhepta-1,5-dien-1-yl formate + NADP(+) + H2O</text>
        <dbReference type="Rhea" id="RHEA:54860"/>
        <dbReference type="ChEBI" id="CHEBI:15377"/>
        <dbReference type="ChEBI" id="CHEBI:15378"/>
        <dbReference type="ChEBI" id="CHEBI:15379"/>
        <dbReference type="ChEBI" id="CHEBI:16980"/>
        <dbReference type="ChEBI" id="CHEBI:57783"/>
        <dbReference type="ChEBI" id="CHEBI:58349"/>
        <dbReference type="ChEBI" id="CHEBI:138375"/>
    </reaction>
    <physiologicalReaction direction="left-to-right" evidence="40">
        <dbReference type="Rhea" id="RHEA:54861"/>
    </physiologicalReaction>
</comment>
<dbReference type="EC" id="1.14.13.148" evidence="25"/>
<feature type="non-terminal residue" evidence="44">
    <location>
        <position position="511"/>
    </location>
</feature>
<comment type="cofactor">
    <cofactor evidence="1">
        <name>FAD</name>
        <dbReference type="ChEBI" id="CHEBI:57692"/>
    </cofactor>
</comment>
<comment type="function">
    <text evidence="30">Broad spectrum monooxygenase that catalyzes the oxygenation of a wide variety of nitrogen- and sulfur-containing compounds including xenobiotics. Catalyzes the S-oxygenation of hypotaurine to produce taurine, an organic osmolyte involved in cell volume regulation as well as a variety of cytoprotective and developmental processes. In vitro, catalyzes the N-oxygenation of trimethylamine (TMA) to produce trimethylamine N-oxide (TMAO) and could therefore participate to the detoxification of this compound that is generated by the action of gut microbiota from dietary precursors such as choline, choline containing compounds, betaine or L-carnitine.</text>
</comment>
<comment type="catalytic activity">
    <reaction evidence="31">
        <text>hypotaurine + NADH + O2 + H(+) = taurine + NAD(+) + H2O</text>
        <dbReference type="Rhea" id="RHEA:74111"/>
        <dbReference type="ChEBI" id="CHEBI:15377"/>
        <dbReference type="ChEBI" id="CHEBI:15378"/>
        <dbReference type="ChEBI" id="CHEBI:15379"/>
        <dbReference type="ChEBI" id="CHEBI:57540"/>
        <dbReference type="ChEBI" id="CHEBI:57853"/>
        <dbReference type="ChEBI" id="CHEBI:57945"/>
        <dbReference type="ChEBI" id="CHEBI:507393"/>
        <dbReference type="EC" id="1.14.13.8"/>
    </reaction>
    <physiologicalReaction direction="left-to-right" evidence="31">
        <dbReference type="Rhea" id="RHEA:74112"/>
    </physiologicalReaction>
</comment>
<evidence type="ECO:0000256" key="19">
    <source>
        <dbReference type="ARBA" id="ARBA00023098"/>
    </source>
</evidence>
<evidence type="ECO:0000256" key="43">
    <source>
        <dbReference type="ARBA" id="ARBA00049475"/>
    </source>
</evidence>
<evidence type="ECO:0000313" key="44">
    <source>
        <dbReference type="EMBL" id="KFM62026.1"/>
    </source>
</evidence>
<dbReference type="GO" id="GO:0004499">
    <property type="term" value="F:N,N-dimethylaniline monooxygenase activity"/>
    <property type="evidence" value="ECO:0007669"/>
    <property type="project" value="InterPro"/>
</dbReference>
<evidence type="ECO:0000256" key="7">
    <source>
        <dbReference type="ARBA" id="ARBA00019213"/>
    </source>
</evidence>
<evidence type="ECO:0000256" key="6">
    <source>
        <dbReference type="ARBA" id="ARBA00012850"/>
    </source>
</evidence>
<comment type="catalytic activity">
    <reaction evidence="43">
        <text>octan-3-one + NADPH + O2 + H(+) = pentyl propanoate + NADP(+) + H2O</text>
        <dbReference type="Rhea" id="RHEA:54840"/>
        <dbReference type="ChEBI" id="CHEBI:15377"/>
        <dbReference type="ChEBI" id="CHEBI:15378"/>
        <dbReference type="ChEBI" id="CHEBI:15379"/>
        <dbReference type="ChEBI" id="CHEBI:57783"/>
        <dbReference type="ChEBI" id="CHEBI:58349"/>
        <dbReference type="ChEBI" id="CHEBI:80946"/>
        <dbReference type="ChEBI" id="CHEBI:87373"/>
    </reaction>
    <physiologicalReaction direction="left-to-right" evidence="43">
        <dbReference type="Rhea" id="RHEA:54841"/>
    </physiologicalReaction>
</comment>
<evidence type="ECO:0000256" key="38">
    <source>
        <dbReference type="ARBA" id="ARBA00048088"/>
    </source>
</evidence>
<evidence type="ECO:0000256" key="21">
    <source>
        <dbReference type="ARBA" id="ARBA00029725"/>
    </source>
</evidence>
<dbReference type="EMBL" id="KK114255">
    <property type="protein sequence ID" value="KFM62026.1"/>
    <property type="molecule type" value="Genomic_DNA"/>
</dbReference>
<evidence type="ECO:0000256" key="32">
    <source>
        <dbReference type="ARBA" id="ARBA00047426"/>
    </source>
</evidence>
<sequence length="511" mass="58569">MSQEKKRIAIIGGGFSGAGSIIMVKEENMEPVCFEKTDKHGGTWCYREEVIDGVASIMPTTIINNSKEMGGFSTFPPPKEYPNYMRHWQLYEYFKMYCEKYDCMKHIQFNMEVIEVKRNEDYEQTGRWRVTTKNTITGEESADEFDGVMVCVGHINRPQIPEFPGLNKFKGKVMHTHSLKDMSEFKDQRVLVVGTGCSALDAAVETSSVAKQVYMSTRTGAYVLGRLGPYGYPVDTVFLRRFVANLMDILPTNFCSYFLEKSLIDSKFHHKLYAVPPKYHVLSKDPIVSDYIGAKLLSGSVIQKSDIDEFTEGGVIFKGEDRVTEVDKVIMATGYTWDFPFLEKGIVTEKDGRINLYKLMYPPHLKHPTLAIIGFILPFGPGMPLGELQCRLAAHMFAGKGCLPSKEIMLKDIQRRHNMNKRRYAPSEKMTLRVDYVQYMDELASLFGVKPNLLKLFFTDIKLFWKLYWGPCYPYQYRLQGPHSWEGARDAIMKAEERILFPLLAKNGKRN</sequence>
<evidence type="ECO:0000256" key="29">
    <source>
        <dbReference type="ARBA" id="ARBA00045722"/>
    </source>
</evidence>
<evidence type="ECO:0000256" key="8">
    <source>
        <dbReference type="ARBA" id="ARBA00022481"/>
    </source>
</evidence>
<evidence type="ECO:0000256" key="35">
    <source>
        <dbReference type="ARBA" id="ARBA00047864"/>
    </source>
</evidence>
<organism evidence="44 45">
    <name type="scientific">Stegodyphus mimosarum</name>
    <name type="common">African social velvet spider</name>
    <dbReference type="NCBI Taxonomy" id="407821"/>
    <lineage>
        <taxon>Eukaryota</taxon>
        <taxon>Metazoa</taxon>
        <taxon>Ecdysozoa</taxon>
        <taxon>Arthropoda</taxon>
        <taxon>Chelicerata</taxon>
        <taxon>Arachnida</taxon>
        <taxon>Araneae</taxon>
        <taxon>Araneomorphae</taxon>
        <taxon>Entelegynae</taxon>
        <taxon>Eresoidea</taxon>
        <taxon>Eresidae</taxon>
        <taxon>Stegodyphus</taxon>
    </lineage>
</organism>
<dbReference type="GO" id="GO:0050660">
    <property type="term" value="F:flavin adenine dinucleotide binding"/>
    <property type="evidence" value="ECO:0007669"/>
    <property type="project" value="InterPro"/>
</dbReference>
<evidence type="ECO:0000256" key="34">
    <source>
        <dbReference type="ARBA" id="ARBA00047855"/>
    </source>
</evidence>
<comment type="catalytic activity">
    <reaction evidence="34">
        <text>sulcatone + NADPH + O2 + H(+) = 4-methylpent-3-en-1-yl acetate + NADP(+) + H2O</text>
        <dbReference type="Rhea" id="RHEA:54864"/>
        <dbReference type="ChEBI" id="CHEBI:15377"/>
        <dbReference type="ChEBI" id="CHEBI:15378"/>
        <dbReference type="ChEBI" id="CHEBI:15379"/>
        <dbReference type="ChEBI" id="CHEBI:16310"/>
        <dbReference type="ChEBI" id="CHEBI:57783"/>
        <dbReference type="ChEBI" id="CHEBI:58349"/>
        <dbReference type="ChEBI" id="CHEBI:138373"/>
    </reaction>
    <physiologicalReaction direction="left-to-right" evidence="34">
        <dbReference type="Rhea" id="RHEA:54865"/>
    </physiologicalReaction>
</comment>
<comment type="catalytic activity">
    <reaction evidence="37">
        <text>hypotaurine + NADPH + O2 + H(+) = taurine + NADP(+) + H2O</text>
        <dbReference type="Rhea" id="RHEA:69819"/>
        <dbReference type="ChEBI" id="CHEBI:15377"/>
        <dbReference type="ChEBI" id="CHEBI:15378"/>
        <dbReference type="ChEBI" id="CHEBI:15379"/>
        <dbReference type="ChEBI" id="CHEBI:57783"/>
        <dbReference type="ChEBI" id="CHEBI:57853"/>
        <dbReference type="ChEBI" id="CHEBI:58349"/>
        <dbReference type="ChEBI" id="CHEBI:507393"/>
        <dbReference type="EC" id="1.14.13.8"/>
    </reaction>
    <physiologicalReaction direction="left-to-right" evidence="37">
        <dbReference type="Rhea" id="RHEA:69820"/>
    </physiologicalReaction>
</comment>
<evidence type="ECO:0000256" key="42">
    <source>
        <dbReference type="ARBA" id="ARBA00049443"/>
    </source>
</evidence>
<dbReference type="OMA" id="CEENHEG"/>
<dbReference type="PRINTS" id="PR01125">
    <property type="entry name" value="FMOXYGENASE5"/>
</dbReference>
<evidence type="ECO:0000256" key="15">
    <source>
        <dbReference type="ARBA" id="ARBA00022857"/>
    </source>
</evidence>
<evidence type="ECO:0000256" key="40">
    <source>
        <dbReference type="ARBA" id="ARBA00048989"/>
    </source>
</evidence>
<keyword evidence="20" id="KW-0472">Membrane</keyword>
<evidence type="ECO:0000256" key="26">
    <source>
        <dbReference type="ARBA" id="ARBA00034536"/>
    </source>
</evidence>
<evidence type="ECO:0000256" key="5">
    <source>
        <dbReference type="ARBA" id="ARBA00012698"/>
    </source>
</evidence>
<dbReference type="InterPro" id="IPR036188">
    <property type="entry name" value="FAD/NAD-bd_sf"/>
</dbReference>
<evidence type="ECO:0000256" key="9">
    <source>
        <dbReference type="ARBA" id="ARBA00022553"/>
    </source>
</evidence>
<dbReference type="Proteomes" id="UP000054359">
    <property type="component" value="Unassembled WGS sequence"/>
</dbReference>
<evidence type="ECO:0000256" key="28">
    <source>
        <dbReference type="ARBA" id="ARBA00034561"/>
    </source>
</evidence>
<keyword evidence="13" id="KW-0274">FAD</keyword>
<evidence type="ECO:0000256" key="30">
    <source>
        <dbReference type="ARBA" id="ARBA00045957"/>
    </source>
</evidence>
<keyword evidence="45" id="KW-1185">Reference proteome</keyword>
<comment type="subcellular location">
    <subcellularLocation>
        <location evidence="2">Endoplasmic reticulum membrane</location>
        <topology evidence="2">Single-pass membrane protein</topology>
    </subcellularLocation>
    <subcellularLocation>
        <location evidence="3">Microsome membrane</location>
    </subcellularLocation>
</comment>
<evidence type="ECO:0000256" key="12">
    <source>
        <dbReference type="ARBA" id="ARBA00022824"/>
    </source>
</evidence>
<comment type="catalytic activity">
    <reaction evidence="39">
        <text>octan-3-one + NADPH + O2 + H(+) = ethyl hexanoate + NADP(+) + H2O</text>
        <dbReference type="Rhea" id="RHEA:54856"/>
        <dbReference type="ChEBI" id="CHEBI:15377"/>
        <dbReference type="ChEBI" id="CHEBI:15378"/>
        <dbReference type="ChEBI" id="CHEBI:15379"/>
        <dbReference type="ChEBI" id="CHEBI:57783"/>
        <dbReference type="ChEBI" id="CHEBI:58349"/>
        <dbReference type="ChEBI" id="CHEBI:80946"/>
        <dbReference type="ChEBI" id="CHEBI:86055"/>
    </reaction>
    <physiologicalReaction direction="left-to-right" evidence="39">
        <dbReference type="Rhea" id="RHEA:54857"/>
    </physiologicalReaction>
</comment>
<evidence type="ECO:0000256" key="4">
    <source>
        <dbReference type="ARBA" id="ARBA00009183"/>
    </source>
</evidence>
<accession>A0A087TA87</accession>
<dbReference type="EC" id="1.6.3.1" evidence="5"/>
<dbReference type="AlphaFoldDB" id="A0A087TA87"/>
<keyword evidence="17" id="KW-0560">Oxidoreductase</keyword>
<evidence type="ECO:0000256" key="13">
    <source>
        <dbReference type="ARBA" id="ARBA00022827"/>
    </source>
</evidence>
<dbReference type="FunFam" id="3.50.50.60:FF:000159">
    <property type="entry name" value="Dimethylaniline monooxygenase [N-oxide-forming]"/>
    <property type="match status" value="1"/>
</dbReference>
<keyword evidence="10" id="KW-0285">Flavoprotein</keyword>
<evidence type="ECO:0000256" key="25">
    <source>
        <dbReference type="ARBA" id="ARBA00034528"/>
    </source>
</evidence>
<name>A0A087TA87_STEMI</name>
<evidence type="ECO:0000256" key="2">
    <source>
        <dbReference type="ARBA" id="ARBA00004389"/>
    </source>
</evidence>
<keyword evidence="8" id="KW-0488">Methylation</keyword>
<evidence type="ECO:0000256" key="16">
    <source>
        <dbReference type="ARBA" id="ARBA00022989"/>
    </source>
</evidence>
<keyword evidence="16" id="KW-1133">Transmembrane helix</keyword>
<comment type="function">
    <text evidence="29">Acts as a Baeyer-Villiger monooxygenase on a broad range of substrates. Catalyzes the insertion of an oxygen atom into a carbon-carbon bond adjacent to a carbonyl, which converts ketones to esters. Active on diverse carbonyl compounds, whereas soft nucleophiles are mostly non- or poorly reactive. In contrast with other forms of FMO it is non- or poorly active on 'classical' substrates such as drugs, pesticides, and dietary components containing soft nucleophilic heteroatoms. Able to oxidize drug molecules bearing a carbonyl group on an aliphatic chain, such as nabumetone and pentoxifylline. Also, in the absence of substrates, shows slow but yet significant NADPH oxidase activity. Acts as a positive modulator of cholesterol biosynthesis as well as glucose homeostasis, promoting metabolic aging via pleiotropic effects.</text>
</comment>
<reference evidence="44 45" key="1">
    <citation type="submission" date="2013-11" db="EMBL/GenBank/DDBJ databases">
        <title>Genome sequencing of Stegodyphus mimosarum.</title>
        <authorList>
            <person name="Bechsgaard J."/>
        </authorList>
    </citation>
    <scope>NUCLEOTIDE SEQUENCE [LARGE SCALE GENOMIC DNA]</scope>
</reference>
<keyword evidence="18 44" id="KW-0503">Monooxygenase</keyword>
<dbReference type="GO" id="GO:0005789">
    <property type="term" value="C:endoplasmic reticulum membrane"/>
    <property type="evidence" value="ECO:0007669"/>
    <property type="project" value="UniProtKB-SubCell"/>
</dbReference>
<evidence type="ECO:0000256" key="27">
    <source>
        <dbReference type="ARBA" id="ARBA00034554"/>
    </source>
</evidence>
<comment type="catalytic activity">
    <reaction evidence="42">
        <text>N,N-dimethylaniline + NADPH + O2 + H(+) = N,N-dimethylaniline N-oxide + NADP(+) + H2O</text>
        <dbReference type="Rhea" id="RHEA:24468"/>
        <dbReference type="ChEBI" id="CHEBI:15377"/>
        <dbReference type="ChEBI" id="CHEBI:15378"/>
        <dbReference type="ChEBI" id="CHEBI:15379"/>
        <dbReference type="ChEBI" id="CHEBI:16269"/>
        <dbReference type="ChEBI" id="CHEBI:17735"/>
        <dbReference type="ChEBI" id="CHEBI:57783"/>
        <dbReference type="ChEBI" id="CHEBI:58349"/>
        <dbReference type="EC" id="1.14.13.8"/>
    </reaction>
    <physiologicalReaction direction="left-to-right" evidence="42">
        <dbReference type="Rhea" id="RHEA:24469"/>
    </physiologicalReaction>
</comment>
<dbReference type="OrthoDB" id="66881at2759"/>
<keyword evidence="9" id="KW-0597">Phosphoprotein</keyword>
<evidence type="ECO:0000256" key="31">
    <source>
        <dbReference type="ARBA" id="ARBA00047338"/>
    </source>
</evidence>
<dbReference type="GO" id="GO:0016174">
    <property type="term" value="F:NAD(P)H oxidase H2O2-forming activity"/>
    <property type="evidence" value="ECO:0007669"/>
    <property type="project" value="UniProtKB-EC"/>
</dbReference>